<dbReference type="EC" id="2.5.1.74" evidence="10"/>
<evidence type="ECO:0000256" key="6">
    <source>
        <dbReference type="ARBA" id="ARBA00022989"/>
    </source>
</evidence>
<feature type="transmembrane region" description="Helical" evidence="9">
    <location>
        <begin position="143"/>
        <end position="160"/>
    </location>
</feature>
<comment type="caution">
    <text evidence="10">The sequence shown here is derived from an EMBL/GenBank/DDBJ whole genome shotgun (WGS) entry which is preliminary data.</text>
</comment>
<dbReference type="PANTHER" id="PTHR13929:SF0">
    <property type="entry name" value="UBIA PRENYLTRANSFERASE DOMAIN-CONTAINING PROTEIN 1"/>
    <property type="match status" value="1"/>
</dbReference>
<feature type="compositionally biased region" description="Polar residues" evidence="8">
    <location>
        <begin position="1"/>
        <end position="11"/>
    </location>
</feature>
<protein>
    <submittedName>
        <fullName evidence="10">Glutathione S-conjugate-exporting ATPase Abc4</fullName>
        <ecNumber evidence="10">2.5.1.74</ecNumber>
    </submittedName>
</protein>
<dbReference type="NCBIfam" id="TIGR02235">
    <property type="entry name" value="menA_cyano-plnt"/>
    <property type="match status" value="1"/>
</dbReference>
<dbReference type="InterPro" id="IPR044878">
    <property type="entry name" value="UbiA_sf"/>
</dbReference>
<dbReference type="PANTHER" id="PTHR13929">
    <property type="entry name" value="1,4-DIHYDROXY-2-NAPHTHOATE OCTAPRENYLTRANSFERASE"/>
    <property type="match status" value="1"/>
</dbReference>
<dbReference type="EMBL" id="JAVIJP010000066">
    <property type="protein sequence ID" value="KAL3620952.1"/>
    <property type="molecule type" value="Genomic_DNA"/>
</dbReference>
<evidence type="ECO:0000256" key="8">
    <source>
        <dbReference type="SAM" id="MobiDB-lite"/>
    </source>
</evidence>
<keyword evidence="5 9" id="KW-0812">Transmembrane</keyword>
<keyword evidence="11" id="KW-1185">Reference proteome</keyword>
<gene>
    <name evidence="10" type="primary">ABC4_1</name>
    <name evidence="10" type="ORF">CASFOL_035864</name>
</gene>
<feature type="compositionally biased region" description="Basic and acidic residues" evidence="8">
    <location>
        <begin position="12"/>
        <end position="22"/>
    </location>
</feature>
<evidence type="ECO:0000256" key="1">
    <source>
        <dbReference type="ARBA" id="ARBA00004141"/>
    </source>
</evidence>
<dbReference type="GO" id="GO:0046428">
    <property type="term" value="F:1,4-dihydroxy-2-naphthoate polyprenyltransferase activity"/>
    <property type="evidence" value="ECO:0007669"/>
    <property type="project" value="UniProtKB-EC"/>
</dbReference>
<feature type="transmembrane region" description="Helical" evidence="9">
    <location>
        <begin position="204"/>
        <end position="226"/>
    </location>
</feature>
<feature type="transmembrane region" description="Helical" evidence="9">
    <location>
        <begin position="75"/>
        <end position="95"/>
    </location>
</feature>
<feature type="transmembrane region" description="Helical" evidence="9">
    <location>
        <begin position="272"/>
        <end position="294"/>
    </location>
</feature>
<comment type="pathway">
    <text evidence="2">Quinol/quinone metabolism; menaquinone biosynthesis.</text>
</comment>
<keyword evidence="6 9" id="KW-1133">Transmembrane helix</keyword>
<dbReference type="Proteomes" id="UP001632038">
    <property type="component" value="Unassembled WGS sequence"/>
</dbReference>
<feature type="transmembrane region" description="Helical" evidence="9">
    <location>
        <begin position="116"/>
        <end position="137"/>
    </location>
</feature>
<dbReference type="InterPro" id="IPR026046">
    <property type="entry name" value="UBIAD1"/>
</dbReference>
<dbReference type="CDD" id="cd13962">
    <property type="entry name" value="PT_UbiA_UBIAD1"/>
    <property type="match status" value="1"/>
</dbReference>
<sequence length="340" mass="37676">MTRASFSSTGDPSKEKDFTKRSRKEEKKEEVIISRATLIWRAAKLPMYTVAVIPLTVGSAAAYLESGYYSLERYFILLVSFVLVNVWVNLSNDVYDFDTGADKNKKESVVNIFGRRMVILILSWLVLVIGLAGFFWVGVEAKSPRAILLLVSGMFCVYVYQFPPYRLSYHGLGEPLCFAKYGPFCTIAFYLLQSTSSELPISSTIVSASILVGFTSALILFCSHFHQIEDDKAIGKISPLVRLGAENGSKVVKMTVMGLYWLVLGLGLAKVLPYACVVLCAMTLPIGNLVVGFVQDNHKDKSKIFMAKYYCVRLHAVFGVALAAGLVIPRLMHSEDGEQL</sequence>
<evidence type="ECO:0000256" key="9">
    <source>
        <dbReference type="SAM" id="Phobius"/>
    </source>
</evidence>
<evidence type="ECO:0000256" key="7">
    <source>
        <dbReference type="ARBA" id="ARBA00023136"/>
    </source>
</evidence>
<evidence type="ECO:0000256" key="3">
    <source>
        <dbReference type="ARBA" id="ARBA00022428"/>
    </source>
</evidence>
<dbReference type="Gene3D" id="1.10.357.140">
    <property type="entry name" value="UbiA prenyltransferase"/>
    <property type="match status" value="1"/>
</dbReference>
<comment type="subcellular location">
    <subcellularLocation>
        <location evidence="1">Membrane</location>
        <topology evidence="1">Multi-pass membrane protein</topology>
    </subcellularLocation>
</comment>
<name>A0ABD3BUJ7_9LAMI</name>
<evidence type="ECO:0000256" key="5">
    <source>
        <dbReference type="ARBA" id="ARBA00022692"/>
    </source>
</evidence>
<evidence type="ECO:0000313" key="10">
    <source>
        <dbReference type="EMBL" id="KAL3620952.1"/>
    </source>
</evidence>
<evidence type="ECO:0000313" key="11">
    <source>
        <dbReference type="Proteomes" id="UP001632038"/>
    </source>
</evidence>
<dbReference type="PIRSF" id="PIRSF005355">
    <property type="entry name" value="UBIAD1"/>
    <property type="match status" value="1"/>
</dbReference>
<feature type="transmembrane region" description="Helical" evidence="9">
    <location>
        <begin position="314"/>
        <end position="332"/>
    </location>
</feature>
<dbReference type="Pfam" id="PF01040">
    <property type="entry name" value="UbiA"/>
    <property type="match status" value="1"/>
</dbReference>
<dbReference type="AlphaFoldDB" id="A0ABD3BUJ7"/>
<keyword evidence="4 10" id="KW-0808">Transferase</keyword>
<keyword evidence="3" id="KW-0474">Menaquinone biosynthesis</keyword>
<dbReference type="InterPro" id="IPR011937">
    <property type="entry name" value="DHNA_phytyltransferase_MenA"/>
</dbReference>
<feature type="transmembrane region" description="Helical" evidence="9">
    <location>
        <begin position="172"/>
        <end position="192"/>
    </location>
</feature>
<dbReference type="HAMAP" id="MF_01938">
    <property type="entry name" value="MenA_2"/>
    <property type="match status" value="1"/>
</dbReference>
<dbReference type="InterPro" id="IPR000537">
    <property type="entry name" value="UbiA_prenyltransferase"/>
</dbReference>
<organism evidence="10 11">
    <name type="scientific">Castilleja foliolosa</name>
    <dbReference type="NCBI Taxonomy" id="1961234"/>
    <lineage>
        <taxon>Eukaryota</taxon>
        <taxon>Viridiplantae</taxon>
        <taxon>Streptophyta</taxon>
        <taxon>Embryophyta</taxon>
        <taxon>Tracheophyta</taxon>
        <taxon>Spermatophyta</taxon>
        <taxon>Magnoliopsida</taxon>
        <taxon>eudicotyledons</taxon>
        <taxon>Gunneridae</taxon>
        <taxon>Pentapetalae</taxon>
        <taxon>asterids</taxon>
        <taxon>lamiids</taxon>
        <taxon>Lamiales</taxon>
        <taxon>Orobanchaceae</taxon>
        <taxon>Pedicularideae</taxon>
        <taxon>Castillejinae</taxon>
        <taxon>Castilleja</taxon>
    </lineage>
</organism>
<evidence type="ECO:0000256" key="2">
    <source>
        <dbReference type="ARBA" id="ARBA00004863"/>
    </source>
</evidence>
<feature type="region of interest" description="Disordered" evidence="8">
    <location>
        <begin position="1"/>
        <end position="22"/>
    </location>
</feature>
<keyword evidence="7 9" id="KW-0472">Membrane</keyword>
<dbReference type="GO" id="GO:0009234">
    <property type="term" value="P:menaquinone biosynthetic process"/>
    <property type="evidence" value="ECO:0007669"/>
    <property type="project" value="UniProtKB-KW"/>
</dbReference>
<accession>A0ABD3BUJ7</accession>
<dbReference type="GO" id="GO:0016020">
    <property type="term" value="C:membrane"/>
    <property type="evidence" value="ECO:0007669"/>
    <property type="project" value="UniProtKB-SubCell"/>
</dbReference>
<evidence type="ECO:0000256" key="4">
    <source>
        <dbReference type="ARBA" id="ARBA00022679"/>
    </source>
</evidence>
<feature type="transmembrane region" description="Helical" evidence="9">
    <location>
        <begin position="45"/>
        <end position="63"/>
    </location>
</feature>
<proteinExistence type="inferred from homology"/>
<reference evidence="11" key="1">
    <citation type="journal article" date="2024" name="IScience">
        <title>Strigolactones Initiate the Formation of Haustorium-like Structures in Castilleja.</title>
        <authorList>
            <person name="Buerger M."/>
            <person name="Peterson D."/>
            <person name="Chory J."/>
        </authorList>
    </citation>
    <scope>NUCLEOTIDE SEQUENCE [LARGE SCALE GENOMIC DNA]</scope>
</reference>